<dbReference type="RefSeq" id="XP_043046855.1">
    <property type="nucleotide sequence ID" value="XM_043194292.1"/>
</dbReference>
<keyword evidence="3" id="KW-1185">Reference proteome</keyword>
<proteinExistence type="predicted"/>
<dbReference type="AlphaFoldDB" id="A0A9P8AFV9"/>
<evidence type="ECO:0000313" key="3">
    <source>
        <dbReference type="Proteomes" id="UP000790833"/>
    </source>
</evidence>
<gene>
    <name evidence="2" type="primary">COX1</name>
    <name evidence="2" type="ORF">KQ657_003578</name>
</gene>
<protein>
    <submittedName>
        <fullName evidence="2">Cytochrome c oxidase subunit 1</fullName>
    </submittedName>
</protein>
<sequence>MNINKNIYHFIGSAISVIAVIVGLKSVLVQLENGENERPEVQVTPDFLEANLTRDVRDSDLELILSRPAEYHTFSELPILKS</sequence>
<dbReference type="Proteomes" id="UP000790833">
    <property type="component" value="Unassembled WGS sequence"/>
</dbReference>
<name>A0A9P8AFV9_9ASCO</name>
<evidence type="ECO:0000313" key="2">
    <source>
        <dbReference type="EMBL" id="KAG7191303.1"/>
    </source>
</evidence>
<reference evidence="2" key="1">
    <citation type="submission" date="2021-03" db="EMBL/GenBank/DDBJ databases">
        <authorList>
            <person name="Palmer J.M."/>
        </authorList>
    </citation>
    <scope>NUCLEOTIDE SEQUENCE</scope>
    <source>
        <strain evidence="2">ARV_011</strain>
    </source>
</reference>
<dbReference type="GeneID" id="66116952"/>
<keyword evidence="1" id="KW-1133">Transmembrane helix</keyword>
<feature type="transmembrane region" description="Helical" evidence="1">
    <location>
        <begin position="6"/>
        <end position="28"/>
    </location>
</feature>
<dbReference type="OrthoDB" id="4004751at2759"/>
<keyword evidence="1" id="KW-0472">Membrane</keyword>
<dbReference type="EMBL" id="JAHMUF010000035">
    <property type="protein sequence ID" value="KAG7191303.1"/>
    <property type="molecule type" value="Genomic_DNA"/>
</dbReference>
<comment type="caution">
    <text evidence="2">The sequence shown here is derived from an EMBL/GenBank/DDBJ whole genome shotgun (WGS) entry which is preliminary data.</text>
</comment>
<accession>A0A9P8AFV9</accession>
<evidence type="ECO:0000256" key="1">
    <source>
        <dbReference type="SAM" id="Phobius"/>
    </source>
</evidence>
<organism evidence="2 3">
    <name type="scientific">Scheffersomyces spartinae</name>
    <dbReference type="NCBI Taxonomy" id="45513"/>
    <lineage>
        <taxon>Eukaryota</taxon>
        <taxon>Fungi</taxon>
        <taxon>Dikarya</taxon>
        <taxon>Ascomycota</taxon>
        <taxon>Saccharomycotina</taxon>
        <taxon>Pichiomycetes</taxon>
        <taxon>Debaryomycetaceae</taxon>
        <taxon>Scheffersomyces</taxon>
    </lineage>
</organism>
<keyword evidence="1" id="KW-0812">Transmembrane</keyword>